<dbReference type="PaxDb" id="4113-PGSC0003DMT400072447"/>
<sequence>MRKGYLRKGCRTLTSERVVVKHFETNGAINTKSPLDFNESIRQCHCRSSSATLVAVRMTTLRHLIYKREQTC</sequence>
<accession>M1CQB1</accession>
<dbReference type="HOGENOM" id="CLU_2727135_0_0_1"/>
<dbReference type="Proteomes" id="UP000011115">
    <property type="component" value="Unassembled WGS sequence"/>
</dbReference>
<evidence type="ECO:0000313" key="2">
    <source>
        <dbReference type="Proteomes" id="UP000011115"/>
    </source>
</evidence>
<evidence type="ECO:0000313" key="1">
    <source>
        <dbReference type="EnsemblPlants" id="PGSC0003DMT400072447"/>
    </source>
</evidence>
<proteinExistence type="predicted"/>
<reference evidence="2" key="1">
    <citation type="journal article" date="2011" name="Nature">
        <title>Genome sequence and analysis of the tuber crop potato.</title>
        <authorList>
            <consortium name="The Potato Genome Sequencing Consortium"/>
        </authorList>
    </citation>
    <scope>NUCLEOTIDE SEQUENCE [LARGE SCALE GENOMIC DNA]</scope>
    <source>
        <strain evidence="2">cv. DM1-3 516 R44</strain>
    </source>
</reference>
<dbReference type="InParanoid" id="M1CQB1"/>
<keyword evidence="2" id="KW-1185">Reference proteome</keyword>
<dbReference type="Gramene" id="PGSC0003DMT400072447">
    <property type="protein sequence ID" value="PGSC0003DMT400072447"/>
    <property type="gene ID" value="PGSC0003DMG402028184"/>
</dbReference>
<name>M1CQB1_SOLTU</name>
<protein>
    <submittedName>
        <fullName evidence="1">Molybdopterin-binding</fullName>
    </submittedName>
</protein>
<reference evidence="1" key="2">
    <citation type="submission" date="2015-06" db="UniProtKB">
        <authorList>
            <consortium name="EnsemblPlants"/>
        </authorList>
    </citation>
    <scope>IDENTIFICATION</scope>
    <source>
        <strain evidence="1">DM1-3 516 R44</strain>
    </source>
</reference>
<dbReference type="EnsemblPlants" id="PGSC0003DMT400072447">
    <property type="protein sequence ID" value="PGSC0003DMT400072447"/>
    <property type="gene ID" value="PGSC0003DMG402028184"/>
</dbReference>
<dbReference type="AlphaFoldDB" id="M1CQB1"/>
<organism evidence="1 2">
    <name type="scientific">Solanum tuberosum</name>
    <name type="common">Potato</name>
    <dbReference type="NCBI Taxonomy" id="4113"/>
    <lineage>
        <taxon>Eukaryota</taxon>
        <taxon>Viridiplantae</taxon>
        <taxon>Streptophyta</taxon>
        <taxon>Embryophyta</taxon>
        <taxon>Tracheophyta</taxon>
        <taxon>Spermatophyta</taxon>
        <taxon>Magnoliopsida</taxon>
        <taxon>eudicotyledons</taxon>
        <taxon>Gunneridae</taxon>
        <taxon>Pentapetalae</taxon>
        <taxon>asterids</taxon>
        <taxon>lamiids</taxon>
        <taxon>Solanales</taxon>
        <taxon>Solanaceae</taxon>
        <taxon>Solanoideae</taxon>
        <taxon>Solaneae</taxon>
        <taxon>Solanum</taxon>
    </lineage>
</organism>